<proteinExistence type="predicted"/>
<keyword evidence="2" id="KW-0342">GTP-binding</keyword>
<dbReference type="InterPro" id="IPR006073">
    <property type="entry name" value="GTP-bd"/>
</dbReference>
<dbReference type="PANTHER" id="PTHR42698:SF1">
    <property type="entry name" value="GTPASE ERA, MITOCHONDRIAL"/>
    <property type="match status" value="1"/>
</dbReference>
<accession>A0A914N6H8</accession>
<evidence type="ECO:0000256" key="1">
    <source>
        <dbReference type="ARBA" id="ARBA00022741"/>
    </source>
</evidence>
<dbReference type="Gene3D" id="3.40.50.300">
    <property type="entry name" value="P-loop containing nucleotide triphosphate hydrolases"/>
    <property type="match status" value="1"/>
</dbReference>
<evidence type="ECO:0000313" key="6">
    <source>
        <dbReference type="WBParaSite" id="Minc3s04214g35758"/>
    </source>
</evidence>
<dbReference type="InterPro" id="IPR009019">
    <property type="entry name" value="KH_sf_prok-type"/>
</dbReference>
<dbReference type="InterPro" id="IPR027417">
    <property type="entry name" value="P-loop_NTPase"/>
</dbReference>
<feature type="domain" description="G" evidence="4">
    <location>
        <begin position="62"/>
        <end position="184"/>
    </location>
</feature>
<reference evidence="6" key="1">
    <citation type="submission" date="2022-11" db="UniProtKB">
        <authorList>
            <consortium name="WormBaseParasite"/>
        </authorList>
    </citation>
    <scope>IDENTIFICATION</scope>
</reference>
<keyword evidence="5" id="KW-1185">Reference proteome</keyword>
<dbReference type="GO" id="GO:0000028">
    <property type="term" value="P:ribosomal small subunit assembly"/>
    <property type="evidence" value="ECO:0007669"/>
    <property type="project" value="TreeGrafter"/>
</dbReference>
<dbReference type="AlphaFoldDB" id="A0A914N6H8"/>
<feature type="region of interest" description="Disordered" evidence="3">
    <location>
        <begin position="431"/>
        <end position="450"/>
    </location>
</feature>
<sequence length="450" mass="51292">MSIFNQNFRIIFQSKYQIRLFCSISPLNKINLNLFSTTSTEIKLEENSANVSTQTVGKGLRAAIIGCSNVGKSALTNALIRSPICAVSKLVDTTRANTTAALTENQCQLIIVDSPGLVSLSHAKEVIGTHSDDRILTHPEKAIERAEQIIVVHDATAKGQYLQHRILYILQRYMHIPACLVINKIDLIESRADLLKLTEILTDGTVGGEKLEKKPISLGIVGSIISKAKKSKGSNNNESLSLHPLTTKERDSNWYSLYNKLLHKPLHKASWSDTKKLFKEQNGWPHFKAVFFTSAQTNEGIDILREYLRENSVDKQWSFAPQTVSKKNSRLLCAEYVRSALLNNCPPHVAYKLRVSITEWEFDEDLPVNEQMLKVAANIFCENEREARQVWYRMEEIENAVLQQLQQVFCQNVIFRLFIRVKDRSGIYQPDEKAEEKKKIMKTEERKKQM</sequence>
<dbReference type="GO" id="GO:0005525">
    <property type="term" value="F:GTP binding"/>
    <property type="evidence" value="ECO:0007669"/>
    <property type="project" value="UniProtKB-KW"/>
</dbReference>
<organism evidence="5 6">
    <name type="scientific">Meloidogyne incognita</name>
    <name type="common">Southern root-knot nematode worm</name>
    <name type="synonym">Oxyuris incognita</name>
    <dbReference type="NCBI Taxonomy" id="6306"/>
    <lineage>
        <taxon>Eukaryota</taxon>
        <taxon>Metazoa</taxon>
        <taxon>Ecdysozoa</taxon>
        <taxon>Nematoda</taxon>
        <taxon>Chromadorea</taxon>
        <taxon>Rhabditida</taxon>
        <taxon>Tylenchina</taxon>
        <taxon>Tylenchomorpha</taxon>
        <taxon>Tylenchoidea</taxon>
        <taxon>Meloidogynidae</taxon>
        <taxon>Meloidogyninae</taxon>
        <taxon>Meloidogyne</taxon>
        <taxon>Meloidogyne incognita group</taxon>
    </lineage>
</organism>
<dbReference type="InterPro" id="IPR005662">
    <property type="entry name" value="GTPase_Era-like"/>
</dbReference>
<name>A0A914N6H8_MELIC</name>
<dbReference type="GO" id="GO:0019843">
    <property type="term" value="F:rRNA binding"/>
    <property type="evidence" value="ECO:0007669"/>
    <property type="project" value="TreeGrafter"/>
</dbReference>
<dbReference type="Pfam" id="PF01926">
    <property type="entry name" value="MMR_HSR1"/>
    <property type="match status" value="1"/>
</dbReference>
<evidence type="ECO:0000256" key="2">
    <source>
        <dbReference type="ARBA" id="ARBA00023134"/>
    </source>
</evidence>
<dbReference type="GO" id="GO:0005759">
    <property type="term" value="C:mitochondrial matrix"/>
    <property type="evidence" value="ECO:0007669"/>
    <property type="project" value="TreeGrafter"/>
</dbReference>
<dbReference type="InterPro" id="IPR015946">
    <property type="entry name" value="KH_dom-like_a/b"/>
</dbReference>
<evidence type="ECO:0000313" key="5">
    <source>
        <dbReference type="Proteomes" id="UP000887563"/>
    </source>
</evidence>
<protein>
    <submittedName>
        <fullName evidence="6">G domain-containing protein</fullName>
    </submittedName>
</protein>
<dbReference type="WBParaSite" id="Minc3s04214g35758">
    <property type="protein sequence ID" value="Minc3s04214g35758"/>
    <property type="gene ID" value="Minc3s04214g35758"/>
</dbReference>
<dbReference type="SUPFAM" id="SSF52540">
    <property type="entry name" value="P-loop containing nucleoside triphosphate hydrolases"/>
    <property type="match status" value="1"/>
</dbReference>
<dbReference type="PANTHER" id="PTHR42698">
    <property type="entry name" value="GTPASE ERA"/>
    <property type="match status" value="1"/>
</dbReference>
<dbReference type="GO" id="GO:0043024">
    <property type="term" value="F:ribosomal small subunit binding"/>
    <property type="evidence" value="ECO:0007669"/>
    <property type="project" value="TreeGrafter"/>
</dbReference>
<keyword evidence="1" id="KW-0547">Nucleotide-binding</keyword>
<evidence type="ECO:0000256" key="3">
    <source>
        <dbReference type="SAM" id="MobiDB-lite"/>
    </source>
</evidence>
<dbReference type="Gene3D" id="3.30.300.20">
    <property type="match status" value="1"/>
</dbReference>
<evidence type="ECO:0000259" key="4">
    <source>
        <dbReference type="Pfam" id="PF01926"/>
    </source>
</evidence>
<dbReference type="SUPFAM" id="SSF54814">
    <property type="entry name" value="Prokaryotic type KH domain (KH-domain type II)"/>
    <property type="match status" value="1"/>
</dbReference>
<dbReference type="Proteomes" id="UP000887563">
    <property type="component" value="Unplaced"/>
</dbReference>